<evidence type="ECO:0000256" key="1">
    <source>
        <dbReference type="ARBA" id="ARBA00006484"/>
    </source>
</evidence>
<dbReference type="AlphaFoldDB" id="A0A1Y1SE70"/>
<dbReference type="FunFam" id="3.40.50.720:FF:000084">
    <property type="entry name" value="Short-chain dehydrogenase reductase"/>
    <property type="match status" value="1"/>
</dbReference>
<gene>
    <name evidence="3" type="ORF">ATO7_09572</name>
</gene>
<keyword evidence="2" id="KW-0560">Oxidoreductase</keyword>
<dbReference type="PANTHER" id="PTHR42760:SF133">
    <property type="entry name" value="3-OXOACYL-[ACYL-CARRIER-PROTEIN] REDUCTASE"/>
    <property type="match status" value="1"/>
</dbReference>
<dbReference type="Pfam" id="PF13561">
    <property type="entry name" value="adh_short_C2"/>
    <property type="match status" value="1"/>
</dbReference>
<dbReference type="GO" id="GO:0016616">
    <property type="term" value="F:oxidoreductase activity, acting on the CH-OH group of donors, NAD or NADP as acceptor"/>
    <property type="evidence" value="ECO:0007669"/>
    <property type="project" value="TreeGrafter"/>
</dbReference>
<sequence length="254" mass="26472">MGRLQGKVCLITGAASGIGLATARRFVEEGAKVMLSDIHEQALADAAQTLNGDVATARHDVVDDAQWSAVLDQVNSRWGRLDVLVNSAGIGLPGTIETQTDEEWDQTIAINLTAVMKGTRKGIAAMKASGGGSIINVASIEGILGEPLVMAYNASKGGVRIFSKSAAKLCALEGYNIRVNCMCPGFVETAMVRDAVASMEPAMAEAFTAKVLASIPMGRMAQPEEIANGILFLASDESSFMTGADLIIDGGHTA</sequence>
<evidence type="ECO:0000256" key="2">
    <source>
        <dbReference type="ARBA" id="ARBA00023002"/>
    </source>
</evidence>
<evidence type="ECO:0000313" key="3">
    <source>
        <dbReference type="EMBL" id="ORE87280.1"/>
    </source>
</evidence>
<dbReference type="InterPro" id="IPR036291">
    <property type="entry name" value="NAD(P)-bd_dom_sf"/>
</dbReference>
<comment type="similarity">
    <text evidence="1">Belongs to the short-chain dehydrogenases/reductases (SDR) family.</text>
</comment>
<reference evidence="3 4" key="1">
    <citation type="submission" date="2013-04" db="EMBL/GenBank/DDBJ databases">
        <title>Oceanococcus atlanticus 22II-S10r2 Genome Sequencing.</title>
        <authorList>
            <person name="Lai Q."/>
            <person name="Li G."/>
            <person name="Shao Z."/>
        </authorList>
    </citation>
    <scope>NUCLEOTIDE SEQUENCE [LARGE SCALE GENOMIC DNA]</scope>
    <source>
        <strain evidence="3 4">22II-S10r2</strain>
    </source>
</reference>
<dbReference type="NCBIfam" id="NF005559">
    <property type="entry name" value="PRK07231.1"/>
    <property type="match status" value="1"/>
</dbReference>
<dbReference type="OrthoDB" id="9803628at2"/>
<dbReference type="PANTHER" id="PTHR42760">
    <property type="entry name" value="SHORT-CHAIN DEHYDROGENASES/REDUCTASES FAMILY MEMBER"/>
    <property type="match status" value="1"/>
</dbReference>
<accession>A0A1Y1SE70</accession>
<comment type="caution">
    <text evidence="3">The sequence shown here is derived from an EMBL/GenBank/DDBJ whole genome shotgun (WGS) entry which is preliminary data.</text>
</comment>
<proteinExistence type="inferred from homology"/>
<protein>
    <submittedName>
        <fullName evidence="3">Bacilysin biosynthesis oxidoreductase BacC</fullName>
    </submittedName>
</protein>
<organism evidence="3 4">
    <name type="scientific">Oceanococcus atlanticus</name>
    <dbReference type="NCBI Taxonomy" id="1317117"/>
    <lineage>
        <taxon>Bacteria</taxon>
        <taxon>Pseudomonadati</taxon>
        <taxon>Pseudomonadota</taxon>
        <taxon>Gammaproteobacteria</taxon>
        <taxon>Chromatiales</taxon>
        <taxon>Oceanococcaceae</taxon>
        <taxon>Oceanococcus</taxon>
    </lineage>
</organism>
<dbReference type="InterPro" id="IPR020904">
    <property type="entry name" value="Sc_DH/Rdtase_CS"/>
</dbReference>
<dbReference type="SUPFAM" id="SSF51735">
    <property type="entry name" value="NAD(P)-binding Rossmann-fold domains"/>
    <property type="match status" value="1"/>
</dbReference>
<name>A0A1Y1SE70_9GAMM</name>
<dbReference type="RefSeq" id="WP_083561522.1">
    <property type="nucleotide sequence ID" value="NZ_AQQV01000002.1"/>
</dbReference>
<evidence type="ECO:0000313" key="4">
    <source>
        <dbReference type="Proteomes" id="UP000192342"/>
    </source>
</evidence>
<dbReference type="PRINTS" id="PR00080">
    <property type="entry name" value="SDRFAMILY"/>
</dbReference>
<dbReference type="Gene3D" id="3.40.50.720">
    <property type="entry name" value="NAD(P)-binding Rossmann-like Domain"/>
    <property type="match status" value="1"/>
</dbReference>
<dbReference type="EMBL" id="AQQV01000002">
    <property type="protein sequence ID" value="ORE87280.1"/>
    <property type="molecule type" value="Genomic_DNA"/>
</dbReference>
<dbReference type="PRINTS" id="PR00081">
    <property type="entry name" value="GDHRDH"/>
</dbReference>
<dbReference type="PROSITE" id="PS00061">
    <property type="entry name" value="ADH_SHORT"/>
    <property type="match status" value="1"/>
</dbReference>
<keyword evidence="4" id="KW-1185">Reference proteome</keyword>
<dbReference type="Proteomes" id="UP000192342">
    <property type="component" value="Unassembled WGS sequence"/>
</dbReference>
<dbReference type="STRING" id="1317117.ATO7_09572"/>
<dbReference type="InterPro" id="IPR002347">
    <property type="entry name" value="SDR_fam"/>
</dbReference>